<dbReference type="OMA" id="YKSICLK"/>
<dbReference type="AlphaFoldDB" id="A0CTJ5"/>
<name>A0CTJ5_PARTE</name>
<organism evidence="1 2">
    <name type="scientific">Paramecium tetraurelia</name>
    <dbReference type="NCBI Taxonomy" id="5888"/>
    <lineage>
        <taxon>Eukaryota</taxon>
        <taxon>Sar</taxon>
        <taxon>Alveolata</taxon>
        <taxon>Ciliophora</taxon>
        <taxon>Intramacronucleata</taxon>
        <taxon>Oligohymenophorea</taxon>
        <taxon>Peniculida</taxon>
        <taxon>Parameciidae</taxon>
        <taxon>Paramecium</taxon>
    </lineage>
</organism>
<dbReference type="RefSeq" id="XP_001441509.1">
    <property type="nucleotide sequence ID" value="XM_001441472.1"/>
</dbReference>
<reference evidence="1 2" key="1">
    <citation type="journal article" date="2006" name="Nature">
        <title>Global trends of whole-genome duplications revealed by the ciliate Paramecium tetraurelia.</title>
        <authorList>
            <consortium name="Genoscope"/>
            <person name="Aury J.-M."/>
            <person name="Jaillon O."/>
            <person name="Duret L."/>
            <person name="Noel B."/>
            <person name="Jubin C."/>
            <person name="Porcel B.M."/>
            <person name="Segurens B."/>
            <person name="Daubin V."/>
            <person name="Anthouard V."/>
            <person name="Aiach N."/>
            <person name="Arnaiz O."/>
            <person name="Billaut A."/>
            <person name="Beisson J."/>
            <person name="Blanc I."/>
            <person name="Bouhouche K."/>
            <person name="Camara F."/>
            <person name="Duharcourt S."/>
            <person name="Guigo R."/>
            <person name="Gogendeau D."/>
            <person name="Katinka M."/>
            <person name="Keller A.-M."/>
            <person name="Kissmehl R."/>
            <person name="Klotz C."/>
            <person name="Koll F."/>
            <person name="Le Moue A."/>
            <person name="Lepere C."/>
            <person name="Malinsky S."/>
            <person name="Nowacki M."/>
            <person name="Nowak J.K."/>
            <person name="Plattner H."/>
            <person name="Poulain J."/>
            <person name="Ruiz F."/>
            <person name="Serrano V."/>
            <person name="Zagulski M."/>
            <person name="Dessen P."/>
            <person name="Betermier M."/>
            <person name="Weissenbach J."/>
            <person name="Scarpelli C."/>
            <person name="Schachter V."/>
            <person name="Sperling L."/>
            <person name="Meyer E."/>
            <person name="Cohen J."/>
            <person name="Wincker P."/>
        </authorList>
    </citation>
    <scope>NUCLEOTIDE SEQUENCE [LARGE SCALE GENOMIC DNA]</scope>
    <source>
        <strain evidence="1 2">Stock d4-2</strain>
    </source>
</reference>
<dbReference type="Proteomes" id="UP000000600">
    <property type="component" value="Unassembled WGS sequence"/>
</dbReference>
<dbReference type="HOGENOM" id="CLU_356204_0_0_1"/>
<evidence type="ECO:0000313" key="1">
    <source>
        <dbReference type="EMBL" id="CAK74112.1"/>
    </source>
</evidence>
<dbReference type="GeneID" id="5027294"/>
<dbReference type="OrthoDB" id="309380at2759"/>
<dbReference type="InParanoid" id="A0CTJ5"/>
<protein>
    <submittedName>
        <fullName evidence="1">Uncharacterized protein</fullName>
    </submittedName>
</protein>
<evidence type="ECO:0000313" key="2">
    <source>
        <dbReference type="Proteomes" id="UP000000600"/>
    </source>
</evidence>
<keyword evidence="2" id="KW-1185">Reference proteome</keyword>
<dbReference type="EMBL" id="CT868174">
    <property type="protein sequence ID" value="CAK74112.1"/>
    <property type="molecule type" value="Genomic_DNA"/>
</dbReference>
<dbReference type="KEGG" id="ptm:GSPATT00010346001"/>
<gene>
    <name evidence="1" type="ORF">GSPATT00010346001</name>
</gene>
<sequence>MQQYDELLAKLSKFVDHDKGKDFSFIINSAFDIYSKINANISTLNDNEIIDIIQKRFFIKQQLKQNKENEGKYINYFKEINQKLKSLQFYQQIQIQDLLVEADAETLEQVYHYVQNQTALQFQFQFQEQRMISDQELNNYFLTSIQISEQILSDKTVVEQFLNLEDKNQYIQNKYNEIFKFLESYQISFGDNINNQDQKFIMFKQEFINQLKQKFWIFEKELCLYCKDDQLNNEIKKTFNQYYKSICLKLPFKQQFQELIKIIIENDKMEGIVERILDFKISTINKYVLDHIAKYNIPEIDKKLEQLYQKKKQKYLIILKNTPIYLQQVDIVITYCNKISTMIALENSQAIVDFTNSDQLKIIQSYLSMFVPNYEYLNTDEQYLVQLFQETNTFCPDLSILKSTQFLAFSQKIQFRIPKQEIQIELGKQQDKEKLDLKYLNYEKLDIKNVLSQYKDFDQLPSLLYENRIWDQYHKLLISECVKFLDEQQKQRKNQRYNEQKKKLKMQYEMDFFIPFGWIENIFLKSYDESKEEDLMKKIDVFFLEVGEDEEEQLKALRAYGDIEDNIIKNRKQQIREYFHSLNPKNYQSIEELKKDVIIEIQRNREQQFKQFYELKNLIDNIDKEYLKKCQEIFIQPPSHFVRFKVDKQTQSNDIMDINNKILSFYNEQLLNCLKYQLDQ</sequence>
<accession>A0CTJ5</accession>
<proteinExistence type="predicted"/>